<feature type="transmembrane region" description="Helical" evidence="1">
    <location>
        <begin position="463"/>
        <end position="486"/>
    </location>
</feature>
<feature type="transmembrane region" description="Helical" evidence="1">
    <location>
        <begin position="913"/>
        <end position="934"/>
    </location>
</feature>
<feature type="transmembrane region" description="Helical" evidence="1">
    <location>
        <begin position="12"/>
        <end position="29"/>
    </location>
</feature>
<accession>I0K1Z5</accession>
<keyword evidence="1" id="KW-1133">Transmembrane helix</keyword>
<keyword evidence="1" id="KW-0812">Transmembrane</keyword>
<dbReference type="Gene3D" id="3.30.70.1320">
    <property type="entry name" value="Multidrug efflux transporter AcrB pore domain like"/>
    <property type="match status" value="1"/>
</dbReference>
<dbReference type="SUPFAM" id="SSF82693">
    <property type="entry name" value="Multidrug efflux transporter AcrB pore domain, PN1, PN2, PC1 and PC2 subdomains"/>
    <property type="match status" value="3"/>
</dbReference>
<keyword evidence="1" id="KW-0472">Membrane</keyword>
<dbReference type="HOGENOM" id="CLU_002755_1_2_10"/>
<dbReference type="Gene3D" id="3.30.70.1430">
    <property type="entry name" value="Multidrug efflux transporter AcrB pore domain"/>
    <property type="match status" value="2"/>
</dbReference>
<organism evidence="2 3">
    <name type="scientific">Fibrella aestuarina BUZ 2</name>
    <dbReference type="NCBI Taxonomy" id="1166018"/>
    <lineage>
        <taxon>Bacteria</taxon>
        <taxon>Pseudomonadati</taxon>
        <taxon>Bacteroidota</taxon>
        <taxon>Cytophagia</taxon>
        <taxon>Cytophagales</taxon>
        <taxon>Spirosomataceae</taxon>
        <taxon>Fibrella</taxon>
    </lineage>
</organism>
<dbReference type="InterPro" id="IPR027463">
    <property type="entry name" value="AcrB_DN_DC_subdom"/>
</dbReference>
<dbReference type="AlphaFoldDB" id="I0K1Z5"/>
<gene>
    <name evidence="2" type="ORF">FAES_0134</name>
</gene>
<dbReference type="Gene3D" id="1.20.1640.10">
    <property type="entry name" value="Multidrug efflux transporter AcrB transmembrane domain"/>
    <property type="match status" value="2"/>
</dbReference>
<dbReference type="KEGG" id="fae:FAES_0134"/>
<dbReference type="Pfam" id="PF00873">
    <property type="entry name" value="ACR_tran"/>
    <property type="match status" value="1"/>
</dbReference>
<dbReference type="SUPFAM" id="SSF82866">
    <property type="entry name" value="Multidrug efflux transporter AcrB transmembrane domain"/>
    <property type="match status" value="2"/>
</dbReference>
<evidence type="ECO:0000313" key="2">
    <source>
        <dbReference type="EMBL" id="CCG98148.1"/>
    </source>
</evidence>
<feature type="transmembrane region" description="Helical" evidence="1">
    <location>
        <begin position="990"/>
        <end position="1016"/>
    </location>
</feature>
<feature type="transmembrane region" description="Helical" evidence="1">
    <location>
        <begin position="857"/>
        <end position="880"/>
    </location>
</feature>
<dbReference type="GO" id="GO:0042910">
    <property type="term" value="F:xenobiotic transmembrane transporter activity"/>
    <property type="evidence" value="ECO:0007669"/>
    <property type="project" value="TreeGrafter"/>
</dbReference>
<dbReference type="PATRIC" id="fig|1166018.3.peg.137"/>
<protein>
    <submittedName>
        <fullName evidence="2">Nodulation protein nolG</fullName>
    </submittedName>
</protein>
<dbReference type="InterPro" id="IPR001036">
    <property type="entry name" value="Acrflvin-R"/>
</dbReference>
<evidence type="ECO:0000256" key="1">
    <source>
        <dbReference type="SAM" id="Phobius"/>
    </source>
</evidence>
<reference evidence="2 3" key="1">
    <citation type="journal article" date="2012" name="J. Bacteriol.">
        <title>Genome Sequence of Fibrella aestuarina BUZ 2T, a Filamentous Marine Bacterium.</title>
        <authorList>
            <person name="Filippini M."/>
            <person name="Qi W."/>
            <person name="Blom J."/>
            <person name="Goesmann A."/>
            <person name="Smits T.H."/>
            <person name="Bagheri H.C."/>
        </authorList>
    </citation>
    <scope>NUCLEOTIDE SEQUENCE [LARGE SCALE GENOMIC DNA]</scope>
    <source>
        <strain evidence="3">BUZ 2T</strain>
    </source>
</reference>
<dbReference type="STRING" id="1166018.FAES_0134"/>
<proteinExistence type="predicted"/>
<dbReference type="eggNOG" id="COG0841">
    <property type="taxonomic scope" value="Bacteria"/>
</dbReference>
<feature type="transmembrane region" description="Helical" evidence="1">
    <location>
        <begin position="386"/>
        <end position="410"/>
    </location>
</feature>
<keyword evidence="3" id="KW-1185">Reference proteome</keyword>
<dbReference type="PRINTS" id="PR00702">
    <property type="entry name" value="ACRIFLAVINRP"/>
</dbReference>
<feature type="transmembrane region" description="Helical" evidence="1">
    <location>
        <begin position="431"/>
        <end position="451"/>
    </location>
</feature>
<feature type="transmembrane region" description="Helical" evidence="1">
    <location>
        <begin position="360"/>
        <end position="380"/>
    </location>
</feature>
<dbReference type="GO" id="GO:0005886">
    <property type="term" value="C:plasma membrane"/>
    <property type="evidence" value="ECO:0007669"/>
    <property type="project" value="TreeGrafter"/>
</dbReference>
<feature type="transmembrane region" description="Helical" evidence="1">
    <location>
        <begin position="962"/>
        <end position="984"/>
    </location>
</feature>
<dbReference type="PANTHER" id="PTHR32063">
    <property type="match status" value="1"/>
</dbReference>
<dbReference type="RefSeq" id="WP_015329248.1">
    <property type="nucleotide sequence ID" value="NC_020054.1"/>
</dbReference>
<name>I0K1Z5_9BACT</name>
<dbReference type="PANTHER" id="PTHR32063:SF0">
    <property type="entry name" value="SWARMING MOTILITY PROTEIN SWRC"/>
    <property type="match status" value="1"/>
</dbReference>
<feature type="transmembrane region" description="Helical" evidence="1">
    <location>
        <begin position="532"/>
        <end position="558"/>
    </location>
</feature>
<dbReference type="Gene3D" id="3.30.2090.10">
    <property type="entry name" value="Multidrug efflux transporter AcrB TolC docking domain, DN and DC subdomains"/>
    <property type="match status" value="2"/>
</dbReference>
<sequence>MSISEIAVKRPLLVTTIFTVLILFGVLSYQQLSYNLLPKFEANVISVATVYRGASADEVETNVTKRIEDALSALEGLDRMTSTSQEGVSSVIIQLKNGVNTTLAQQDAQRKIEQILNLLPDGADRPILNKFSTDEIPVLRMGVTANVSPTALYDLINNNIKPQLSNVSGVGQVNIIGGNERQIQVNVNTEKLRGYGVSIGQVSQAINAANASYPAGQLETRQSQYSIRFDASVQTVNRLRDLIIANRTDGSQVLLKDVAEVVDASTKPTAINHINARPSIGLQIQKQSDANAVAVSQQAQVKITQLEKQYSNIGLKFNIASDQSIYTLASADAVVFDMGLAILIVSVVMLLFLHSFRSAMFVLVALPSSMIPTFALMYLMGFSLNLMTLMALSLVVGILVDDSIVVLENINRHLEMGKDKRTAALDGRSEIGFTALAITLVDVVVFVPLAMTGGLIGNILREFALVVVFSTLMSLLVSFTLTPLLASRFGKVEVLNPNTLWGKLNLGFENMLNRLTEAYGRILVWVLGHKRYIFLAVLALLIGSIYLVPAGFIGAAFMPQSDQGEMNVQIELSPTASIYQTNAVAQRAEGIIMKHPEVTNVFSNIGYSSTGLGTSANSNLADINVKLVDKKQRKLSTEAFGQMLKNEVSQIPGVRVTVAPVGIVGASQAPIMIAVKGTNLADIRKAAALVKQVTASVPGTQDVKYSVKDPKPEVTVNLDRDKMAQLGISAAEVGQALQNAFRGNDLSKFKQNGNEYDILVSLDQFDRTQASDVSRLTFVNNQGKTFELSQFATVQEQVGESVLERIDRLSSITINAQVVGRPVGTVGADIQAKMAKENLPEGVSIQYLGQLQQQSDAFGSLGLALGIAILLVYFIMVALYESVVYPFVVLFSIPVALIGALLALALTMESLTVFAIVGMIMLLGLVAKNAILIVDFANQLKAEGHEVVDALIEAGKERLRPILMTTLAMILGMLPIALASGASAETKNGMAWVIIGGLSSSLLLTLLVVPSMYLVVDRLIARFTKKKVIPQKPQDLEVAKAIS</sequence>
<feature type="transmembrane region" description="Helical" evidence="1">
    <location>
        <begin position="887"/>
        <end position="907"/>
    </location>
</feature>
<dbReference type="OrthoDB" id="9757876at2"/>
<dbReference type="Gene3D" id="3.30.70.1440">
    <property type="entry name" value="Multidrug efflux transporter AcrB pore domain"/>
    <property type="match status" value="1"/>
</dbReference>
<feature type="transmembrane region" description="Helical" evidence="1">
    <location>
        <begin position="333"/>
        <end position="353"/>
    </location>
</feature>
<dbReference type="SUPFAM" id="SSF82714">
    <property type="entry name" value="Multidrug efflux transporter AcrB TolC docking domain, DN and DC subdomains"/>
    <property type="match status" value="2"/>
</dbReference>
<dbReference type="Proteomes" id="UP000011058">
    <property type="component" value="Chromosome"/>
</dbReference>
<evidence type="ECO:0000313" key="3">
    <source>
        <dbReference type="Proteomes" id="UP000011058"/>
    </source>
</evidence>
<dbReference type="EMBL" id="HE796683">
    <property type="protein sequence ID" value="CCG98148.1"/>
    <property type="molecule type" value="Genomic_DNA"/>
</dbReference>